<name>A0A7D6V6C9_9NOCA</name>
<protein>
    <submittedName>
        <fullName evidence="3">GDP-mannose 4,6-dehydratase</fullName>
    </submittedName>
</protein>
<proteinExistence type="inferred from homology"/>
<dbReference type="KEGG" id="nhu:H0264_19810"/>
<comment type="similarity">
    <text evidence="1">Belongs to the NAD(P)-dependent epimerase/dehydratase family.</text>
</comment>
<keyword evidence="4" id="KW-1185">Reference proteome</keyword>
<accession>A0A7D6V6C9</accession>
<gene>
    <name evidence="3" type="ORF">H0264_19810</name>
</gene>
<dbReference type="Pfam" id="PF01370">
    <property type="entry name" value="Epimerase"/>
    <property type="match status" value="1"/>
</dbReference>
<dbReference type="InterPro" id="IPR001509">
    <property type="entry name" value="Epimerase_deHydtase"/>
</dbReference>
<dbReference type="RefSeq" id="WP_181578922.1">
    <property type="nucleotide sequence ID" value="NZ_CP059399.1"/>
</dbReference>
<dbReference type="AlphaFoldDB" id="A0A7D6V6C9"/>
<dbReference type="InterPro" id="IPR036291">
    <property type="entry name" value="NAD(P)-bd_dom_sf"/>
</dbReference>
<evidence type="ECO:0000313" key="4">
    <source>
        <dbReference type="Proteomes" id="UP000515512"/>
    </source>
</evidence>
<dbReference type="EMBL" id="CP059399">
    <property type="protein sequence ID" value="QLY27714.1"/>
    <property type="molecule type" value="Genomic_DNA"/>
</dbReference>
<dbReference type="Gene3D" id="3.40.50.720">
    <property type="entry name" value="NAD(P)-binding Rossmann-like Domain"/>
    <property type="match status" value="1"/>
</dbReference>
<evidence type="ECO:0000313" key="3">
    <source>
        <dbReference type="EMBL" id="QLY27714.1"/>
    </source>
</evidence>
<organism evidence="3 4">
    <name type="scientific">Nocardia huaxiensis</name>
    <dbReference type="NCBI Taxonomy" id="2755382"/>
    <lineage>
        <taxon>Bacteria</taxon>
        <taxon>Bacillati</taxon>
        <taxon>Actinomycetota</taxon>
        <taxon>Actinomycetes</taxon>
        <taxon>Mycobacteriales</taxon>
        <taxon>Nocardiaceae</taxon>
        <taxon>Nocardia</taxon>
    </lineage>
</organism>
<feature type="domain" description="NAD-dependent epimerase/dehydratase" evidence="2">
    <location>
        <begin position="21"/>
        <end position="255"/>
    </location>
</feature>
<sequence>MTLPDQQTLSGNALNWQDTSVLVTGGAGFIGSHLVELLVEAGARVTVLDTFASGSRDNLTAVADAITLRETDIRDLDWAEYLTADPVDVVFHLAANAYVPPSVETPAVDCELNFNTTFRLLEALRVLRWPGRLVFASSAAVYGNSVRIPIREDDPTVPISPYGVGKLAAERYLAVFADLYDLNLASVRFFSAFGPRQRKQVVFDLLAKLDRDHERLFIHGDGTQVRDFLYVADAARSAMIVAEHAPLRGEAYNVGAGHEYTIDQLAKSLCSITGLTPLLDYSGANRPGDPEKLVVDISKLREIGYRPSVEFEQGLANTVAWYETLTGATWQ</sequence>
<evidence type="ECO:0000256" key="1">
    <source>
        <dbReference type="ARBA" id="ARBA00007637"/>
    </source>
</evidence>
<dbReference type="SUPFAM" id="SSF51735">
    <property type="entry name" value="NAD(P)-binding Rossmann-fold domains"/>
    <property type="match status" value="1"/>
</dbReference>
<dbReference type="Proteomes" id="UP000515512">
    <property type="component" value="Chromosome"/>
</dbReference>
<dbReference type="PANTHER" id="PTHR43000">
    <property type="entry name" value="DTDP-D-GLUCOSE 4,6-DEHYDRATASE-RELATED"/>
    <property type="match status" value="1"/>
</dbReference>
<reference evidence="3 4" key="1">
    <citation type="submission" date="2020-07" db="EMBL/GenBank/DDBJ databases">
        <authorList>
            <person name="Zhuang K."/>
            <person name="Ran Y."/>
        </authorList>
    </citation>
    <scope>NUCLEOTIDE SEQUENCE [LARGE SCALE GENOMIC DNA]</scope>
    <source>
        <strain evidence="3 4">WCH-YHL-001</strain>
    </source>
</reference>
<evidence type="ECO:0000259" key="2">
    <source>
        <dbReference type="Pfam" id="PF01370"/>
    </source>
</evidence>